<dbReference type="Proteomes" id="UP001054854">
    <property type="component" value="Unassembled WGS sequence"/>
</dbReference>
<dbReference type="Gene3D" id="3.30.1460.10">
    <property type="match status" value="1"/>
</dbReference>
<comment type="caution">
    <text evidence="2">The sequence shown here is derived from an EMBL/GenBank/DDBJ whole genome shotgun (WGS) entry which is preliminary data.</text>
</comment>
<evidence type="ECO:0000313" key="2">
    <source>
        <dbReference type="EMBL" id="GHJ27309.1"/>
    </source>
</evidence>
<name>A0ABQ3TVI7_STRHY</name>
<sequence length="240" mass="25719">MGDTDNTSVPGDGVARPASDAKGVTGDRAVSDARAVTGDRAVSDAKAVTGDRAVSDAKDVTGDRAASDAKAVTGDQAVSDAKAVIERTLRDAELEWESPSEGTFVVTLPGTRKLSTTCSLRVGRHSLSINAFVVRHPDENHEAVHRWLLERNTRLYGVSYAIDQLGDVYLVGKLPLAAVTPEEVDRLLGTVLENADGSFNTLLEMGFATAIRKEYAWRTSRGESTRNLEAFSNLTRDSAK</sequence>
<feature type="compositionally biased region" description="Basic and acidic residues" evidence="1">
    <location>
        <begin position="53"/>
        <end position="67"/>
    </location>
</feature>
<reference evidence="2" key="1">
    <citation type="submission" date="2024-05" db="EMBL/GenBank/DDBJ databases">
        <title>Whole genome shotgun sequence of Streptomyces hygroscopicus NBRC 113678.</title>
        <authorList>
            <person name="Komaki H."/>
            <person name="Tamura T."/>
        </authorList>
    </citation>
    <scope>NUCLEOTIDE SEQUENCE</scope>
    <source>
        <strain evidence="2">N11-34</strain>
    </source>
</reference>
<dbReference type="Pfam" id="PF10722">
    <property type="entry name" value="YbjN"/>
    <property type="match status" value="1"/>
</dbReference>
<dbReference type="SUPFAM" id="SSF69635">
    <property type="entry name" value="Type III secretory system chaperone-like"/>
    <property type="match status" value="1"/>
</dbReference>
<dbReference type="EMBL" id="BNEK01000003">
    <property type="protein sequence ID" value="GHJ27309.1"/>
    <property type="molecule type" value="Genomic_DNA"/>
</dbReference>
<accession>A0ABQ3TVI7</accession>
<organism evidence="2 3">
    <name type="scientific">Streptomyces hygroscopicus</name>
    <dbReference type="NCBI Taxonomy" id="1912"/>
    <lineage>
        <taxon>Bacteria</taxon>
        <taxon>Bacillati</taxon>
        <taxon>Actinomycetota</taxon>
        <taxon>Actinomycetes</taxon>
        <taxon>Kitasatosporales</taxon>
        <taxon>Streptomycetaceae</taxon>
        <taxon>Streptomyces</taxon>
        <taxon>Streptomyces violaceusniger group</taxon>
    </lineage>
</organism>
<feature type="region of interest" description="Disordered" evidence="1">
    <location>
        <begin position="1"/>
        <end position="67"/>
    </location>
</feature>
<gene>
    <name evidence="2" type="ORF">TPA0910_17420</name>
</gene>
<evidence type="ECO:0000313" key="3">
    <source>
        <dbReference type="Proteomes" id="UP001054854"/>
    </source>
</evidence>
<keyword evidence="3" id="KW-1185">Reference proteome</keyword>
<proteinExistence type="predicted"/>
<evidence type="ECO:0000256" key="1">
    <source>
        <dbReference type="SAM" id="MobiDB-lite"/>
    </source>
</evidence>
<dbReference type="InterPro" id="IPR019660">
    <property type="entry name" value="Put_sensory_transdc_reg_YbjN"/>
</dbReference>
<protein>
    <recommendedName>
        <fullName evidence="4">YbjN domain-containing protein</fullName>
    </recommendedName>
</protein>
<evidence type="ECO:0008006" key="4">
    <source>
        <dbReference type="Google" id="ProtNLM"/>
    </source>
</evidence>